<dbReference type="InterPro" id="IPR006315">
    <property type="entry name" value="OM_autotransptr_brl_dom"/>
</dbReference>
<dbReference type="AlphaFoldDB" id="A0A1L3GFA8"/>
<dbReference type="SMART" id="SM00869">
    <property type="entry name" value="Autotransporter"/>
    <property type="match status" value="1"/>
</dbReference>
<dbReference type="InterPro" id="IPR051551">
    <property type="entry name" value="Autotransporter_adhesion"/>
</dbReference>
<feature type="chain" id="PRO_5012882586" description="Autotransporter domain-containing protein" evidence="1">
    <location>
        <begin position="26"/>
        <end position="583"/>
    </location>
</feature>
<name>A0A1L3GFA8_SYNAC</name>
<evidence type="ECO:0000256" key="1">
    <source>
        <dbReference type="SAM" id="SignalP"/>
    </source>
</evidence>
<feature type="domain" description="Autotransporter" evidence="2">
    <location>
        <begin position="305"/>
        <end position="583"/>
    </location>
</feature>
<accession>A0A1L3GFA8</accession>
<protein>
    <recommendedName>
        <fullName evidence="2">Autotransporter domain-containing protein</fullName>
    </recommendedName>
</protein>
<dbReference type="OrthoDB" id="5360469at2"/>
<dbReference type="Proteomes" id="UP000182264">
    <property type="component" value="Chromosome"/>
</dbReference>
<dbReference type="EMBL" id="CP015518">
    <property type="protein sequence ID" value="APG24515.1"/>
    <property type="molecule type" value="Genomic_DNA"/>
</dbReference>
<dbReference type="InterPro" id="IPR005546">
    <property type="entry name" value="Autotransporte_beta"/>
</dbReference>
<dbReference type="InterPro" id="IPR036709">
    <property type="entry name" value="Autotransporte_beta_dom_sf"/>
</dbReference>
<dbReference type="STRING" id="29542.A6070_13960"/>
<dbReference type="PROSITE" id="PS51208">
    <property type="entry name" value="AUTOTRANSPORTER"/>
    <property type="match status" value="1"/>
</dbReference>
<keyword evidence="1" id="KW-0732">Signal</keyword>
<dbReference type="NCBIfam" id="NF038128">
    <property type="entry name" value="choice_anch_J"/>
    <property type="match status" value="1"/>
</dbReference>
<dbReference type="Pfam" id="PF03797">
    <property type="entry name" value="Autotransporter"/>
    <property type="match status" value="1"/>
</dbReference>
<dbReference type="PANTHER" id="PTHR35037">
    <property type="entry name" value="C-TERMINAL REGION OF AIDA-LIKE PROTEIN"/>
    <property type="match status" value="1"/>
</dbReference>
<dbReference type="KEGG" id="pace:A6070_13960"/>
<dbReference type="PANTHER" id="PTHR35037:SF3">
    <property type="entry name" value="C-TERMINAL REGION OF AIDA-LIKE PROTEIN"/>
    <property type="match status" value="1"/>
</dbReference>
<proteinExistence type="predicted"/>
<dbReference type="NCBIfam" id="TIGR01414">
    <property type="entry name" value="autotrans_barl"/>
    <property type="match status" value="1"/>
</dbReference>
<dbReference type="Gene3D" id="2.60.120.200">
    <property type="match status" value="1"/>
</dbReference>
<dbReference type="SUPFAM" id="SSF103515">
    <property type="entry name" value="Autotransporter"/>
    <property type="match status" value="1"/>
</dbReference>
<dbReference type="Gene3D" id="2.40.128.130">
    <property type="entry name" value="Autotransporter beta-domain"/>
    <property type="match status" value="1"/>
</dbReference>
<dbReference type="RefSeq" id="WP_072286356.1">
    <property type="nucleotide sequence ID" value="NZ_CP015455.1"/>
</dbReference>
<evidence type="ECO:0000313" key="3">
    <source>
        <dbReference type="EMBL" id="APG24515.1"/>
    </source>
</evidence>
<dbReference type="GO" id="GO:0019867">
    <property type="term" value="C:outer membrane"/>
    <property type="evidence" value="ECO:0007669"/>
    <property type="project" value="InterPro"/>
</dbReference>
<keyword evidence="4" id="KW-1185">Reference proteome</keyword>
<gene>
    <name evidence="3" type="ORF">A7E75_05320</name>
</gene>
<sequence>MKTTVLKKWGLVLSACLLWAAPAAAVGNYTTIFSESFDDSPFVDRGWTTQDLQGSGMTWSWYSSVSTFRLSSDISSGGVVGADSDVHYNYYWDAALVSPAIDLGAAREVILRFAGNFQTFALSDRAFLDISTDSGATWTNLATKNSDDPAGGLLQEFFLNDYLGQTVQLRWRYVTGGTWEWFWYLDNILVYAMLGVEFPFAPATANQAAILASLTGLTEGAEGQTLDDLQALADLGDGAFQRGLDALSPEPYAALRDVSLQLTRRFAGIARSRTERLGDSARTLAGMPRHYAAANSVMSDVDYIAGEDSNGLWAQPFLLRADQDGSGGRFGYRHNAYGFVLGFDRRIGSNGLAGAFFGYGNGDVRYDTVNADTDLDSYCGGLYSGWKLGRFDVDGGASWTRNRYGTERAIQLADGTRKATSSHDGDEISAWLGGAYHWLRLGAFELQPMASLQYAYYDGESFDEKGADTFNLHVRGTDAHSIASRLGLRLSSAFSYEKQHITTEVRVEWAHEFGEINRQVSANFAGVETFTVDGIEPERDAAIIGLGVANNFTDHLSMFVNGDVELRDDFNGWQIAAGMQGSF</sequence>
<evidence type="ECO:0000259" key="2">
    <source>
        <dbReference type="PROSITE" id="PS51208"/>
    </source>
</evidence>
<reference evidence="3 4" key="1">
    <citation type="journal article" date="2017" name="Genome Announc.">
        <title>Complete Genome Sequences of Two Acetylene-Fermenting Pelobacter acetylenicus Strains.</title>
        <authorList>
            <person name="Sutton J.M."/>
            <person name="Baesman S.M."/>
            <person name="Fierst J.L."/>
            <person name="Poret-Peterson A.T."/>
            <person name="Oremland R.S."/>
            <person name="Dunlap D.S."/>
            <person name="Akob D.M."/>
        </authorList>
    </citation>
    <scope>NUCLEOTIDE SEQUENCE [LARGE SCALE GENOMIC DNA]</scope>
    <source>
        <strain evidence="3 4">DSM 3247</strain>
    </source>
</reference>
<evidence type="ECO:0000313" key="4">
    <source>
        <dbReference type="Proteomes" id="UP000182264"/>
    </source>
</evidence>
<feature type="signal peptide" evidence="1">
    <location>
        <begin position="1"/>
        <end position="25"/>
    </location>
</feature>
<organism evidence="3 4">
    <name type="scientific">Syntrophotalea acetylenica</name>
    <name type="common">Pelobacter acetylenicus</name>
    <dbReference type="NCBI Taxonomy" id="29542"/>
    <lineage>
        <taxon>Bacteria</taxon>
        <taxon>Pseudomonadati</taxon>
        <taxon>Thermodesulfobacteriota</taxon>
        <taxon>Desulfuromonadia</taxon>
        <taxon>Desulfuromonadales</taxon>
        <taxon>Syntrophotaleaceae</taxon>
        <taxon>Syntrophotalea</taxon>
    </lineage>
</organism>